<evidence type="ECO:0000256" key="3">
    <source>
        <dbReference type="ARBA" id="ARBA00009493"/>
    </source>
</evidence>
<dbReference type="FunFam" id="1.10.287.280:FF:000001">
    <property type="entry name" value="DNA-directed RNA polymerase"/>
    <property type="match status" value="1"/>
</dbReference>
<dbReference type="InterPro" id="IPR046950">
    <property type="entry name" value="DNA-dir_Rpol_C_phage-type"/>
</dbReference>
<evidence type="ECO:0000256" key="9">
    <source>
        <dbReference type="ARBA" id="ARBA00023163"/>
    </source>
</evidence>
<evidence type="ECO:0000256" key="4">
    <source>
        <dbReference type="ARBA" id="ARBA00022478"/>
    </source>
</evidence>
<gene>
    <name evidence="14" type="ORF">BDV95DRAFT_493978</name>
</gene>
<dbReference type="Gene3D" id="1.10.287.260">
    <property type="match status" value="1"/>
</dbReference>
<evidence type="ECO:0000313" key="15">
    <source>
        <dbReference type="Proteomes" id="UP000481861"/>
    </source>
</evidence>
<evidence type="ECO:0000259" key="13">
    <source>
        <dbReference type="SMART" id="SM01311"/>
    </source>
</evidence>
<keyword evidence="6 11" id="KW-0548">Nucleotidyltransferase</keyword>
<keyword evidence="15" id="KW-1185">Reference proteome</keyword>
<evidence type="ECO:0000256" key="12">
    <source>
        <dbReference type="SAM" id="Coils"/>
    </source>
</evidence>
<evidence type="ECO:0000256" key="2">
    <source>
        <dbReference type="ARBA" id="ARBA00004173"/>
    </source>
</evidence>
<feature type="coiled-coil region" evidence="12">
    <location>
        <begin position="352"/>
        <end position="386"/>
    </location>
</feature>
<keyword evidence="4 11" id="KW-0240">DNA-directed RNA polymerase</keyword>
<dbReference type="GO" id="GO:0006390">
    <property type="term" value="P:mitochondrial transcription"/>
    <property type="evidence" value="ECO:0007669"/>
    <property type="project" value="TreeGrafter"/>
</dbReference>
<dbReference type="GO" id="GO:0003899">
    <property type="term" value="F:DNA-directed RNA polymerase activity"/>
    <property type="evidence" value="ECO:0007669"/>
    <property type="project" value="UniProtKB-EC"/>
</dbReference>
<dbReference type="SMART" id="SM01311">
    <property type="entry name" value="RPOL_N"/>
    <property type="match status" value="1"/>
</dbReference>
<dbReference type="GO" id="GO:0001018">
    <property type="term" value="F:mitochondrial promoter sequence-specific DNA binding"/>
    <property type="evidence" value="ECO:0007669"/>
    <property type="project" value="TreeGrafter"/>
</dbReference>
<dbReference type="EMBL" id="JAADJZ010000011">
    <property type="protein sequence ID" value="KAF2871359.1"/>
    <property type="molecule type" value="Genomic_DNA"/>
</dbReference>
<evidence type="ECO:0000313" key="14">
    <source>
        <dbReference type="EMBL" id="KAF2871359.1"/>
    </source>
</evidence>
<evidence type="ECO:0000256" key="8">
    <source>
        <dbReference type="ARBA" id="ARBA00023128"/>
    </source>
</evidence>
<dbReference type="InterPro" id="IPR024075">
    <property type="entry name" value="DNA-dir_RNA_pol_helix_hairp_sf"/>
</dbReference>
<dbReference type="PANTHER" id="PTHR10102:SF0">
    <property type="entry name" value="DNA-DIRECTED RNA POLYMERASE, MITOCHONDRIAL"/>
    <property type="match status" value="1"/>
</dbReference>
<keyword evidence="5 11" id="KW-0808">Transferase</keyword>
<dbReference type="Gene3D" id="1.10.1320.10">
    <property type="entry name" value="DNA-directed RNA polymerase, N-terminal domain"/>
    <property type="match status" value="1"/>
</dbReference>
<name>A0A7C8M885_9PLEO</name>
<comment type="caution">
    <text evidence="14">The sequence shown here is derived from an EMBL/GenBank/DDBJ whole genome shotgun (WGS) entry which is preliminary data.</text>
</comment>
<proteinExistence type="inferred from homology"/>
<feature type="domain" description="DNA-directed RNA polymerase N-terminal" evidence="13">
    <location>
        <begin position="366"/>
        <end position="692"/>
    </location>
</feature>
<dbReference type="OrthoDB" id="276422at2759"/>
<comment type="function">
    <text evidence="1 11">DNA-dependent RNA polymerase catalyzes the transcription of DNA into RNA using the four ribonucleoside triphosphates as substrates.</text>
</comment>
<dbReference type="PROSITE" id="PS00489">
    <property type="entry name" value="RNA_POL_PHAGE_2"/>
    <property type="match status" value="1"/>
</dbReference>
<dbReference type="EC" id="2.7.7.6" evidence="11"/>
<dbReference type="InterPro" id="IPR002092">
    <property type="entry name" value="DNA-dir_Rpol_phage-type"/>
</dbReference>
<evidence type="ECO:0000256" key="7">
    <source>
        <dbReference type="ARBA" id="ARBA00022946"/>
    </source>
</evidence>
<comment type="similarity">
    <text evidence="3 11">Belongs to the phage and mitochondrial RNA polymerase family.</text>
</comment>
<evidence type="ECO:0000256" key="11">
    <source>
        <dbReference type="RuleBase" id="RU003805"/>
    </source>
</evidence>
<comment type="subcellular location">
    <subcellularLocation>
        <location evidence="2">Mitochondrion</location>
    </subcellularLocation>
</comment>
<accession>A0A7C8M885</accession>
<dbReference type="InterPro" id="IPR043502">
    <property type="entry name" value="DNA/RNA_pol_sf"/>
</dbReference>
<keyword evidence="7" id="KW-0809">Transit peptide</keyword>
<reference evidence="14 15" key="1">
    <citation type="submission" date="2020-01" db="EMBL/GenBank/DDBJ databases">
        <authorList>
            <consortium name="DOE Joint Genome Institute"/>
            <person name="Haridas S."/>
            <person name="Albert R."/>
            <person name="Binder M."/>
            <person name="Bloem J."/>
            <person name="Labutti K."/>
            <person name="Salamov A."/>
            <person name="Andreopoulos B."/>
            <person name="Baker S.E."/>
            <person name="Barry K."/>
            <person name="Bills G."/>
            <person name="Bluhm B.H."/>
            <person name="Cannon C."/>
            <person name="Castanera R."/>
            <person name="Culley D.E."/>
            <person name="Daum C."/>
            <person name="Ezra D."/>
            <person name="Gonzalez J.B."/>
            <person name="Henrissat B."/>
            <person name="Kuo A."/>
            <person name="Liang C."/>
            <person name="Lipzen A."/>
            <person name="Lutzoni F."/>
            <person name="Magnuson J."/>
            <person name="Mondo S."/>
            <person name="Nolan M."/>
            <person name="Ohm R."/>
            <person name="Pangilinan J."/>
            <person name="Park H.-J.H."/>
            <person name="Ramirez L."/>
            <person name="Alfaro M."/>
            <person name="Sun H."/>
            <person name="Tritt A."/>
            <person name="Yoshinaga Y."/>
            <person name="Zwiers L.-H.L."/>
            <person name="Turgeon B.G."/>
            <person name="Goodwin S.B."/>
            <person name="Spatafora J.W."/>
            <person name="Crous P.W."/>
            <person name="Grigoriev I.V."/>
        </authorList>
    </citation>
    <scope>NUCLEOTIDE SEQUENCE [LARGE SCALE GENOMIC DNA]</scope>
    <source>
        <strain evidence="14 15">CBS 611.86</strain>
    </source>
</reference>
<evidence type="ECO:0000256" key="1">
    <source>
        <dbReference type="ARBA" id="ARBA00004026"/>
    </source>
</evidence>
<dbReference type="InterPro" id="IPR037159">
    <property type="entry name" value="RNA_POL_N_sf"/>
</dbReference>
<protein>
    <recommendedName>
        <fullName evidence="11">DNA-directed RNA polymerase</fullName>
        <ecNumber evidence="11">2.7.7.6</ecNumber>
    </recommendedName>
</protein>
<dbReference type="Pfam" id="PF14700">
    <property type="entry name" value="RPOL_N"/>
    <property type="match status" value="1"/>
</dbReference>
<dbReference type="FunFam" id="1.10.150.20:FF:000041">
    <property type="entry name" value="DNA-directed RNA polymerase"/>
    <property type="match status" value="1"/>
</dbReference>
<sequence length="1405" mass="156475">MLARAARRNLRRDAFRASTQQAEQLTLPWLCPAQMRWAASIGTLTAQSAALESRKQPLSSSRASRQETRCLATAADMQPAHHNEAPFHSLLQPWGARTAPPSLSRLQPWDTSKPLVIHDSLAASAAPVLRMAGGIGGDPIELHQNLYACLRVGRIDRATAIIQRLTAIYNPWAPEVIDAHNVFLQTMFDLAKQDPSPDSMSSIEDWYNKHMVRQAIEPNAQTIVTLLRAAMNFIEGGERDDAIRRYLTLAHEYGPDVADSVNSSPEFSDEEFDTLIKFQPDKYEEPPSVEELQESHISTPAGRATLIEHGLISDPGLAIKPQPQKGLGLKTLRQALGVFDDVAADEIYPHDMKGTQADKDEAYARMRQLRLEKDSTEAAVERWKIDDAKLQAMGVHGVLNTKPVQALMWQWYSALLPLLTKEMQRVKQVLSAPVSDNLRNDRHIYGTYLEKCAPEKLAAITVSRAINAVVQGQREDTGALKIGHLSQSIGRAVETEANSDAKQKHSAVRRKQRRLARLELLEKLSRVKSEHSTAPKASPGADSLLDTFMKTDFPAHVRTKIGALALENLLQAAKITVTANDPRTGEQLTSTQTAFHHHTGFLQGKKVGYLAPHGEILRKLRTESVHELHTVKLPMVCEPKPWASFDEGGYYTRRDNVVRQKSGDSAQRAYAHSAIENGDMSQVLAGLDVLGKLPWKINEPVFRVMAEAWNAGESVGDLIPEQDDLQRPPEPAADASFDERLKWSNKLKEYENLKGGLHSQRCFQNFQLEVARAFAKEEKIYFPHSVDFRGRAYPVPPVLNHMGADVARGLLKFANGKELGSVGLQWLRIHLANLYGFDKASLRDREQFSVDNVQEIFDSATNPLGGRRWWAKAEDPWQCLACCMELKNALDSPDPTRFVSRMPVHQDGTCNGLQHYAALGGDEAGASQVNLEPSDRPQDIYTGVAELVKGMVTEDAAQGNMVAKYVEGKVTRRVVKRTVMTNVYGVTFMGAKSQVHDELRELIPAFEPQPGVSSLSIVAMYVAKKIFAALGQIFNGAQEIQYWLSECGERITTSITTEQIRKIRARGEGADINYAAKYQQKKKLPTAAVKKIKEGTESFTSGIIWTTPLKMPVVQPYRKNGSQIVKTKLQDISVAKRSLSDMIDKRRQLQGFPPNFIHSLDATHMILSALKCDEMGVAFAAVHDSFWTHAADIPNLNIILRDAFVRMHSEDIIGRLAAEFEARYAGSMYRANIIANSHVARQIREWRRQADTKSRNTSKASADEVALEAKRQELLNSENPAEQLEGAQMVTPTSIWLATNDPRTLASYRLALLGEIKTKGVPQFDKVKEKVLGAEAEAVKDNTDPSAAAAAQIEPELDEAETEGAKLIIDRHHVVQVWLPLSFPPVPKKGSWDVRRLRESKYFFS</sequence>
<keyword evidence="12" id="KW-0175">Coiled coil</keyword>
<organism evidence="14 15">
    <name type="scientific">Massariosphaeria phaeospora</name>
    <dbReference type="NCBI Taxonomy" id="100035"/>
    <lineage>
        <taxon>Eukaryota</taxon>
        <taxon>Fungi</taxon>
        <taxon>Dikarya</taxon>
        <taxon>Ascomycota</taxon>
        <taxon>Pezizomycotina</taxon>
        <taxon>Dothideomycetes</taxon>
        <taxon>Pleosporomycetidae</taxon>
        <taxon>Pleosporales</taxon>
        <taxon>Pleosporales incertae sedis</taxon>
        <taxon>Massariosphaeria</taxon>
    </lineage>
</organism>
<keyword evidence="8" id="KW-0496">Mitochondrion</keyword>
<dbReference type="SUPFAM" id="SSF56672">
    <property type="entry name" value="DNA/RNA polymerases"/>
    <property type="match status" value="1"/>
</dbReference>
<dbReference type="PROSITE" id="PS00900">
    <property type="entry name" value="RNA_POL_PHAGE_1"/>
    <property type="match status" value="1"/>
</dbReference>
<evidence type="ECO:0000256" key="5">
    <source>
        <dbReference type="ARBA" id="ARBA00022679"/>
    </source>
</evidence>
<dbReference type="Gene3D" id="1.10.150.20">
    <property type="entry name" value="5' to 3' exonuclease, C-terminal subdomain"/>
    <property type="match status" value="1"/>
</dbReference>
<dbReference type="Proteomes" id="UP000481861">
    <property type="component" value="Unassembled WGS sequence"/>
</dbReference>
<evidence type="ECO:0000256" key="6">
    <source>
        <dbReference type="ARBA" id="ARBA00022695"/>
    </source>
</evidence>
<dbReference type="GO" id="GO:0034245">
    <property type="term" value="C:mitochondrial DNA-directed RNA polymerase complex"/>
    <property type="evidence" value="ECO:0007669"/>
    <property type="project" value="TreeGrafter"/>
</dbReference>
<dbReference type="Gene3D" id="1.10.287.280">
    <property type="match status" value="1"/>
</dbReference>
<dbReference type="PANTHER" id="PTHR10102">
    <property type="entry name" value="DNA-DIRECTED RNA POLYMERASE, MITOCHONDRIAL"/>
    <property type="match status" value="1"/>
</dbReference>
<keyword evidence="9 11" id="KW-0804">Transcription</keyword>
<dbReference type="Pfam" id="PF00940">
    <property type="entry name" value="RNA_pol"/>
    <property type="match status" value="1"/>
</dbReference>
<comment type="catalytic activity">
    <reaction evidence="10 11">
        <text>RNA(n) + a ribonucleoside 5'-triphosphate = RNA(n+1) + diphosphate</text>
        <dbReference type="Rhea" id="RHEA:21248"/>
        <dbReference type="Rhea" id="RHEA-COMP:14527"/>
        <dbReference type="Rhea" id="RHEA-COMP:17342"/>
        <dbReference type="ChEBI" id="CHEBI:33019"/>
        <dbReference type="ChEBI" id="CHEBI:61557"/>
        <dbReference type="ChEBI" id="CHEBI:140395"/>
        <dbReference type="EC" id="2.7.7.6"/>
    </reaction>
</comment>
<evidence type="ECO:0000256" key="10">
    <source>
        <dbReference type="ARBA" id="ARBA00048552"/>
    </source>
</evidence>
<dbReference type="InterPro" id="IPR029262">
    <property type="entry name" value="RPOL_N"/>
</dbReference>